<keyword evidence="4" id="KW-1185">Reference proteome</keyword>
<dbReference type="GO" id="GO:0009506">
    <property type="term" value="C:plasmodesma"/>
    <property type="evidence" value="ECO:0007669"/>
    <property type="project" value="UniProtKB-ARBA"/>
</dbReference>
<evidence type="ECO:0000259" key="2">
    <source>
        <dbReference type="SMART" id="SM00768"/>
    </source>
</evidence>
<dbReference type="InterPro" id="IPR044788">
    <property type="entry name" value="X8_dom_prot"/>
</dbReference>
<dbReference type="InterPro" id="IPR012946">
    <property type="entry name" value="X8"/>
</dbReference>
<dbReference type="Pfam" id="PF07983">
    <property type="entry name" value="X8"/>
    <property type="match status" value="1"/>
</dbReference>
<name>A0AAV9CYX2_ACOCL</name>
<proteinExistence type="predicted"/>
<sequence length="108" mass="11874">MSPSMYIYELFDGDLRPRMVSEVNWGMFGGNRTPAYLLHVEGTGWFLANDTINRAFCVAVEGADSKSLQAALDWACGLGSAHCSEIQSGMDCYGTNTHHVFLSYGRAK</sequence>
<protein>
    <submittedName>
        <fullName evidence="3">Glucan endo-1,3-beta-glucosidase 1</fullName>
    </submittedName>
</protein>
<organism evidence="3 4">
    <name type="scientific">Acorus calamus</name>
    <name type="common">Sweet flag</name>
    <dbReference type="NCBI Taxonomy" id="4465"/>
    <lineage>
        <taxon>Eukaryota</taxon>
        <taxon>Viridiplantae</taxon>
        <taxon>Streptophyta</taxon>
        <taxon>Embryophyta</taxon>
        <taxon>Tracheophyta</taxon>
        <taxon>Spermatophyta</taxon>
        <taxon>Magnoliopsida</taxon>
        <taxon>Liliopsida</taxon>
        <taxon>Acoraceae</taxon>
        <taxon>Acorus</taxon>
    </lineage>
</organism>
<gene>
    <name evidence="3" type="ORF">QJS10_CPB17g02251</name>
</gene>
<dbReference type="PANTHER" id="PTHR31044">
    <property type="entry name" value="BETA-1,3 GLUCANASE"/>
    <property type="match status" value="1"/>
</dbReference>
<dbReference type="AlphaFoldDB" id="A0AAV9CYX2"/>
<reference evidence="3" key="2">
    <citation type="submission" date="2023-06" db="EMBL/GenBank/DDBJ databases">
        <authorList>
            <person name="Ma L."/>
            <person name="Liu K.-W."/>
            <person name="Li Z."/>
            <person name="Hsiao Y.-Y."/>
            <person name="Qi Y."/>
            <person name="Fu T."/>
            <person name="Tang G."/>
            <person name="Zhang D."/>
            <person name="Sun W.-H."/>
            <person name="Liu D.-K."/>
            <person name="Li Y."/>
            <person name="Chen G.-Z."/>
            <person name="Liu X.-D."/>
            <person name="Liao X.-Y."/>
            <person name="Jiang Y.-T."/>
            <person name="Yu X."/>
            <person name="Hao Y."/>
            <person name="Huang J."/>
            <person name="Zhao X.-W."/>
            <person name="Ke S."/>
            <person name="Chen Y.-Y."/>
            <person name="Wu W.-L."/>
            <person name="Hsu J.-L."/>
            <person name="Lin Y.-F."/>
            <person name="Huang M.-D."/>
            <person name="Li C.-Y."/>
            <person name="Huang L."/>
            <person name="Wang Z.-W."/>
            <person name="Zhao X."/>
            <person name="Zhong W.-Y."/>
            <person name="Peng D.-H."/>
            <person name="Ahmad S."/>
            <person name="Lan S."/>
            <person name="Zhang J.-S."/>
            <person name="Tsai W.-C."/>
            <person name="Van De Peer Y."/>
            <person name="Liu Z.-J."/>
        </authorList>
    </citation>
    <scope>NUCLEOTIDE SEQUENCE</scope>
    <source>
        <strain evidence="3">CP</strain>
        <tissue evidence="3">Leaves</tissue>
    </source>
</reference>
<keyword evidence="1" id="KW-0732">Signal</keyword>
<dbReference type="PANTHER" id="PTHR31044:SF52">
    <property type="entry name" value="OS01G0631500 PROTEIN"/>
    <property type="match status" value="1"/>
</dbReference>
<dbReference type="SMART" id="SM00768">
    <property type="entry name" value="X8"/>
    <property type="match status" value="1"/>
</dbReference>
<evidence type="ECO:0000313" key="4">
    <source>
        <dbReference type="Proteomes" id="UP001180020"/>
    </source>
</evidence>
<feature type="domain" description="X8" evidence="2">
    <location>
        <begin position="55"/>
        <end position="107"/>
    </location>
</feature>
<comment type="caution">
    <text evidence="3">The sequence shown here is derived from an EMBL/GenBank/DDBJ whole genome shotgun (WGS) entry which is preliminary data.</text>
</comment>
<dbReference type="EMBL" id="JAUJYO010000017">
    <property type="protein sequence ID" value="KAK1293674.1"/>
    <property type="molecule type" value="Genomic_DNA"/>
</dbReference>
<accession>A0AAV9CYX2</accession>
<dbReference type="Proteomes" id="UP001180020">
    <property type="component" value="Unassembled WGS sequence"/>
</dbReference>
<evidence type="ECO:0000256" key="1">
    <source>
        <dbReference type="ARBA" id="ARBA00022729"/>
    </source>
</evidence>
<evidence type="ECO:0000313" key="3">
    <source>
        <dbReference type="EMBL" id="KAK1293674.1"/>
    </source>
</evidence>
<reference evidence="3" key="1">
    <citation type="journal article" date="2023" name="Nat. Commun.">
        <title>Diploid and tetraploid genomes of Acorus and the evolution of monocots.</title>
        <authorList>
            <person name="Ma L."/>
            <person name="Liu K.W."/>
            <person name="Li Z."/>
            <person name="Hsiao Y.Y."/>
            <person name="Qi Y."/>
            <person name="Fu T."/>
            <person name="Tang G.D."/>
            <person name="Zhang D."/>
            <person name="Sun W.H."/>
            <person name="Liu D.K."/>
            <person name="Li Y."/>
            <person name="Chen G.Z."/>
            <person name="Liu X.D."/>
            <person name="Liao X.Y."/>
            <person name="Jiang Y.T."/>
            <person name="Yu X."/>
            <person name="Hao Y."/>
            <person name="Huang J."/>
            <person name="Zhao X.W."/>
            <person name="Ke S."/>
            <person name="Chen Y.Y."/>
            <person name="Wu W.L."/>
            <person name="Hsu J.L."/>
            <person name="Lin Y.F."/>
            <person name="Huang M.D."/>
            <person name="Li C.Y."/>
            <person name="Huang L."/>
            <person name="Wang Z.W."/>
            <person name="Zhao X."/>
            <person name="Zhong W.Y."/>
            <person name="Peng D.H."/>
            <person name="Ahmad S."/>
            <person name="Lan S."/>
            <person name="Zhang J.S."/>
            <person name="Tsai W.C."/>
            <person name="Van de Peer Y."/>
            <person name="Liu Z.J."/>
        </authorList>
    </citation>
    <scope>NUCLEOTIDE SEQUENCE</scope>
    <source>
        <strain evidence="3">CP</strain>
    </source>
</reference>